<name>A0ABS1CQB7_9PROT</name>
<organism evidence="3 4">
    <name type="scientific">Paracraurococcus ruber</name>
    <dbReference type="NCBI Taxonomy" id="77675"/>
    <lineage>
        <taxon>Bacteria</taxon>
        <taxon>Pseudomonadati</taxon>
        <taxon>Pseudomonadota</taxon>
        <taxon>Alphaproteobacteria</taxon>
        <taxon>Acetobacterales</taxon>
        <taxon>Roseomonadaceae</taxon>
        <taxon>Paracraurococcus</taxon>
    </lineage>
</organism>
<evidence type="ECO:0008006" key="5">
    <source>
        <dbReference type="Google" id="ProtNLM"/>
    </source>
</evidence>
<sequence>MPQGGRCEPPRGMPPAEPHRGHERMGEGRMAMTREGPRIARRAVLAAALLAPALGRAQVPDRPLRLVLGFPAGSAPDVLARLLADGMRAAVPAGIVVDNRPGAGGILAAGEVARATPADGSVLLFGEVGTLAMAPSTYARLPYDPSRDFVAVTEVAAVDFAFIVPGGIPGNDLAGFLGWARTRPEGVFMGTPGAGSPSHFGASLLAAGAGLRMEPVHFRTQGDATTAILNGEVQGMFGTVASVAPLLRGRGGPRALLVTGPARSPLLPEVPTAAEAGYPNLGFEAWFGLVAPAATPAPILAALDAAALAALAAPATRASIEGAGFRVAAAGRDAFAARMAAERLRWADVVRSTGFRAIGE</sequence>
<dbReference type="PANTHER" id="PTHR42928:SF5">
    <property type="entry name" value="BLR1237 PROTEIN"/>
    <property type="match status" value="1"/>
</dbReference>
<evidence type="ECO:0000256" key="1">
    <source>
        <dbReference type="ARBA" id="ARBA00006987"/>
    </source>
</evidence>
<dbReference type="PIRSF" id="PIRSF017082">
    <property type="entry name" value="YflP"/>
    <property type="match status" value="1"/>
</dbReference>
<evidence type="ECO:0000256" key="2">
    <source>
        <dbReference type="SAM" id="MobiDB-lite"/>
    </source>
</evidence>
<evidence type="ECO:0000313" key="3">
    <source>
        <dbReference type="EMBL" id="MBK1656637.1"/>
    </source>
</evidence>
<keyword evidence="4" id="KW-1185">Reference proteome</keyword>
<dbReference type="Proteomes" id="UP000697995">
    <property type="component" value="Unassembled WGS sequence"/>
</dbReference>
<feature type="region of interest" description="Disordered" evidence="2">
    <location>
        <begin position="1"/>
        <end position="28"/>
    </location>
</feature>
<dbReference type="Gene3D" id="3.40.190.150">
    <property type="entry name" value="Bordetella uptake gene, domain 1"/>
    <property type="match status" value="1"/>
</dbReference>
<accession>A0ABS1CQB7</accession>
<dbReference type="CDD" id="cd07012">
    <property type="entry name" value="PBP2_Bug_TTT"/>
    <property type="match status" value="1"/>
</dbReference>
<dbReference type="Pfam" id="PF03401">
    <property type="entry name" value="TctC"/>
    <property type="match status" value="1"/>
</dbReference>
<dbReference type="PANTHER" id="PTHR42928">
    <property type="entry name" value="TRICARBOXYLATE-BINDING PROTEIN"/>
    <property type="match status" value="1"/>
</dbReference>
<gene>
    <name evidence="3" type="ORF">CKO45_00140</name>
</gene>
<dbReference type="InterPro" id="IPR042100">
    <property type="entry name" value="Bug_dom1"/>
</dbReference>
<dbReference type="SUPFAM" id="SSF53850">
    <property type="entry name" value="Periplasmic binding protein-like II"/>
    <property type="match status" value="1"/>
</dbReference>
<proteinExistence type="inferred from homology"/>
<evidence type="ECO:0000313" key="4">
    <source>
        <dbReference type="Proteomes" id="UP000697995"/>
    </source>
</evidence>
<comment type="similarity">
    <text evidence="1">Belongs to the UPF0065 (bug) family.</text>
</comment>
<reference evidence="3 4" key="1">
    <citation type="journal article" date="2020" name="Microorganisms">
        <title>Osmotic Adaptation and Compatible Solute Biosynthesis of Phototrophic Bacteria as Revealed from Genome Analyses.</title>
        <authorList>
            <person name="Imhoff J.F."/>
            <person name="Rahn T."/>
            <person name="Kunzel S."/>
            <person name="Keller A."/>
            <person name="Neulinger S.C."/>
        </authorList>
    </citation>
    <scope>NUCLEOTIDE SEQUENCE [LARGE SCALE GENOMIC DNA]</scope>
    <source>
        <strain evidence="3 4">DSM 15382</strain>
    </source>
</reference>
<dbReference type="Gene3D" id="3.40.190.10">
    <property type="entry name" value="Periplasmic binding protein-like II"/>
    <property type="match status" value="1"/>
</dbReference>
<feature type="compositionally biased region" description="Basic and acidic residues" evidence="2">
    <location>
        <begin position="17"/>
        <end position="27"/>
    </location>
</feature>
<comment type="caution">
    <text evidence="3">The sequence shown here is derived from an EMBL/GenBank/DDBJ whole genome shotgun (WGS) entry which is preliminary data.</text>
</comment>
<dbReference type="EMBL" id="NRSG01000001">
    <property type="protein sequence ID" value="MBK1656637.1"/>
    <property type="molecule type" value="Genomic_DNA"/>
</dbReference>
<dbReference type="InterPro" id="IPR005064">
    <property type="entry name" value="BUG"/>
</dbReference>
<protein>
    <recommendedName>
        <fullName evidence="5">Tripartite tricarboxylate transporter substrate binding protein</fullName>
    </recommendedName>
</protein>